<sequence>MTVVSTDEITLCTNTSSTPEVSPQSSTERWVALTASAPLYSIPNSESNLGLDSFVNNPQVGARAIASSFPRVSLSNSSVSSASPWLCYRNGKFIRHRVTVISESAASCCEETRPCEDQPAPGLTQQANMSVDEALVATQMISPLSPRMPFSCHLKTLHSGYEGVFPENRKRKKPRSSAIRPEASDIANLQKSDAHWYYRNIVNADVGLSLTDFDIVVNDDIAADMAARETLAVKNRIILCSLTLTIPIFLYLRFTFWT</sequence>
<dbReference type="RefSeq" id="XP_031854756.1">
    <property type="nucleotide sequence ID" value="XM_031998865.1"/>
</dbReference>
<evidence type="ECO:0000256" key="1">
    <source>
        <dbReference type="SAM" id="Phobius"/>
    </source>
</evidence>
<keyword evidence="1" id="KW-0812">Transmembrane</keyword>
<dbReference type="EMBL" id="CABVLU010000003">
    <property type="protein sequence ID" value="VVT54587.1"/>
    <property type="molecule type" value="Genomic_DNA"/>
</dbReference>
<keyword evidence="3" id="KW-1185">Reference proteome</keyword>
<dbReference type="AlphaFoldDB" id="A0A5E8BYF2"/>
<keyword evidence="1" id="KW-0472">Membrane</keyword>
<feature type="transmembrane region" description="Helical" evidence="1">
    <location>
        <begin position="237"/>
        <end position="256"/>
    </location>
</feature>
<dbReference type="OrthoDB" id="4087768at2759"/>
<proteinExistence type="predicted"/>
<dbReference type="GeneID" id="43582965"/>
<organism evidence="2 3">
    <name type="scientific">Magnusiomyces paraingens</name>
    <dbReference type="NCBI Taxonomy" id="2606893"/>
    <lineage>
        <taxon>Eukaryota</taxon>
        <taxon>Fungi</taxon>
        <taxon>Dikarya</taxon>
        <taxon>Ascomycota</taxon>
        <taxon>Saccharomycotina</taxon>
        <taxon>Dipodascomycetes</taxon>
        <taxon>Dipodascales</taxon>
        <taxon>Dipodascaceae</taxon>
        <taxon>Magnusiomyces</taxon>
    </lineage>
</organism>
<reference evidence="2 3" key="1">
    <citation type="submission" date="2019-09" db="EMBL/GenBank/DDBJ databases">
        <authorList>
            <person name="Brejova B."/>
        </authorList>
    </citation>
    <scope>NUCLEOTIDE SEQUENCE [LARGE SCALE GENOMIC DNA]</scope>
</reference>
<evidence type="ECO:0000313" key="3">
    <source>
        <dbReference type="Proteomes" id="UP000398389"/>
    </source>
</evidence>
<protein>
    <submittedName>
        <fullName evidence="2">Uncharacterized protein</fullName>
    </submittedName>
</protein>
<gene>
    <name evidence="2" type="ORF">SAPINGB_P004150</name>
</gene>
<evidence type="ECO:0000313" key="2">
    <source>
        <dbReference type="EMBL" id="VVT54587.1"/>
    </source>
</evidence>
<accession>A0A5E8BYF2</accession>
<dbReference type="Proteomes" id="UP000398389">
    <property type="component" value="Unassembled WGS sequence"/>
</dbReference>
<name>A0A5E8BYF2_9ASCO</name>
<keyword evidence="1" id="KW-1133">Transmembrane helix</keyword>